<evidence type="ECO:0000313" key="2">
    <source>
        <dbReference type="EMBL" id="VDO54312.1"/>
    </source>
</evidence>
<gene>
    <name evidence="2" type="ORF">HPLM_LOCUS14822</name>
</gene>
<keyword evidence="1" id="KW-0472">Membrane</keyword>
<organism evidence="2 3">
    <name type="scientific">Haemonchus placei</name>
    <name type="common">Barber's pole worm</name>
    <dbReference type="NCBI Taxonomy" id="6290"/>
    <lineage>
        <taxon>Eukaryota</taxon>
        <taxon>Metazoa</taxon>
        <taxon>Ecdysozoa</taxon>
        <taxon>Nematoda</taxon>
        <taxon>Chromadorea</taxon>
        <taxon>Rhabditida</taxon>
        <taxon>Rhabditina</taxon>
        <taxon>Rhabditomorpha</taxon>
        <taxon>Strongyloidea</taxon>
        <taxon>Trichostrongylidae</taxon>
        <taxon>Haemonchus</taxon>
    </lineage>
</organism>
<feature type="transmembrane region" description="Helical" evidence="1">
    <location>
        <begin position="6"/>
        <end position="24"/>
    </location>
</feature>
<sequence>MLLTIGNLLALAVPITILFIYLFSRKRSQYGSREQVLLLSLDSFHLVAALVLGICTVMLIWNNDNLASIGLQDYSLQERMEEHTRKFMCLVNKSFASAVSSHLPDSNLSRTILKKALMNTLIQNSDYNAYSRNVRRKDTLLGLVARTKLKTADPDPDELQEVNCAFILSSFHFAEDNEVSKAEFILRVPTFDGSQTNQISKTKNLLLSGKSKTSLERVPHPPPG</sequence>
<reference evidence="2 3" key="1">
    <citation type="submission" date="2018-11" db="EMBL/GenBank/DDBJ databases">
        <authorList>
            <consortium name="Pathogen Informatics"/>
        </authorList>
    </citation>
    <scope>NUCLEOTIDE SEQUENCE [LARGE SCALE GENOMIC DNA]</scope>
    <source>
        <strain evidence="2 3">MHpl1</strain>
    </source>
</reference>
<protein>
    <submittedName>
        <fullName evidence="2">Uncharacterized protein</fullName>
    </submittedName>
</protein>
<proteinExistence type="predicted"/>
<evidence type="ECO:0000256" key="1">
    <source>
        <dbReference type="SAM" id="Phobius"/>
    </source>
</evidence>
<keyword evidence="1" id="KW-0812">Transmembrane</keyword>
<dbReference type="EMBL" id="UZAF01018721">
    <property type="protein sequence ID" value="VDO54312.1"/>
    <property type="molecule type" value="Genomic_DNA"/>
</dbReference>
<dbReference type="AlphaFoldDB" id="A0A3P7ZZ69"/>
<keyword evidence="3" id="KW-1185">Reference proteome</keyword>
<name>A0A3P7ZZ69_HAEPC</name>
<evidence type="ECO:0000313" key="3">
    <source>
        <dbReference type="Proteomes" id="UP000268014"/>
    </source>
</evidence>
<dbReference type="Proteomes" id="UP000268014">
    <property type="component" value="Unassembled WGS sequence"/>
</dbReference>
<accession>A0A3P7ZZ69</accession>
<feature type="transmembrane region" description="Helical" evidence="1">
    <location>
        <begin position="36"/>
        <end position="61"/>
    </location>
</feature>
<keyword evidence="1" id="KW-1133">Transmembrane helix</keyword>